<evidence type="ECO:0000256" key="2">
    <source>
        <dbReference type="ARBA" id="ARBA00014415"/>
    </source>
</evidence>
<dbReference type="Proteomes" id="UP000273516">
    <property type="component" value="Unassembled WGS sequence"/>
</dbReference>
<comment type="caution">
    <text evidence="12">The sequence shown here is derived from an EMBL/GenBank/DDBJ whole genome shotgun (WGS) entry which is preliminary data.</text>
</comment>
<comment type="function">
    <text evidence="8">Acts as a chaperone.</text>
</comment>
<dbReference type="NCBIfam" id="NF003520">
    <property type="entry name" value="PRK05183.1"/>
    <property type="match status" value="1"/>
</dbReference>
<dbReference type="FunFam" id="1.20.1270.10:FF:000001">
    <property type="entry name" value="Molecular chaperone DnaK"/>
    <property type="match status" value="1"/>
</dbReference>
<feature type="compositionally biased region" description="Acidic residues" evidence="11">
    <location>
        <begin position="622"/>
        <end position="633"/>
    </location>
</feature>
<dbReference type="FunFam" id="3.90.640.10:FF:000003">
    <property type="entry name" value="Molecular chaperone DnaK"/>
    <property type="match status" value="1"/>
</dbReference>
<dbReference type="GO" id="GO:0005524">
    <property type="term" value="F:ATP binding"/>
    <property type="evidence" value="ECO:0007669"/>
    <property type="project" value="UniProtKB-UniRule"/>
</dbReference>
<dbReference type="Gene3D" id="3.90.640.10">
    <property type="entry name" value="Actin, Chain A, domain 4"/>
    <property type="match status" value="1"/>
</dbReference>
<dbReference type="FunFam" id="3.30.420.40:FF:000004">
    <property type="entry name" value="Molecular chaperone DnaK"/>
    <property type="match status" value="1"/>
</dbReference>
<dbReference type="NCBIfam" id="TIGR02350">
    <property type="entry name" value="prok_dnaK"/>
    <property type="match status" value="1"/>
</dbReference>
<dbReference type="SUPFAM" id="SSF53067">
    <property type="entry name" value="Actin-like ATPase domain"/>
    <property type="match status" value="2"/>
</dbReference>
<keyword evidence="10" id="KW-0175">Coiled coil</keyword>
<evidence type="ECO:0000256" key="9">
    <source>
        <dbReference type="RuleBase" id="RU003322"/>
    </source>
</evidence>
<evidence type="ECO:0000256" key="8">
    <source>
        <dbReference type="HAMAP-Rule" id="MF_00332"/>
    </source>
</evidence>
<evidence type="ECO:0000256" key="4">
    <source>
        <dbReference type="ARBA" id="ARBA00022741"/>
    </source>
</evidence>
<accession>A0A3M0MDR3</accession>
<dbReference type="PROSITE" id="PS00297">
    <property type="entry name" value="HSP70_1"/>
    <property type="match status" value="1"/>
</dbReference>
<comment type="induction">
    <text evidence="8">By stress conditions e.g. heat shock.</text>
</comment>
<dbReference type="InterPro" id="IPR013126">
    <property type="entry name" value="Hsp_70_fam"/>
</dbReference>
<evidence type="ECO:0000313" key="13">
    <source>
        <dbReference type="Proteomes" id="UP000273516"/>
    </source>
</evidence>
<dbReference type="PROSITE" id="PS00329">
    <property type="entry name" value="HSP70_2"/>
    <property type="match status" value="1"/>
</dbReference>
<dbReference type="InterPro" id="IPR029047">
    <property type="entry name" value="HSP70_peptide-bd_sf"/>
</dbReference>
<dbReference type="GO" id="GO:0140662">
    <property type="term" value="F:ATP-dependent protein folding chaperone"/>
    <property type="evidence" value="ECO:0007669"/>
    <property type="project" value="InterPro"/>
</dbReference>
<keyword evidence="4 8" id="KW-0547">Nucleotide-binding</keyword>
<protein>
    <recommendedName>
        <fullName evidence="2 8">Chaperone protein DnaK</fullName>
    </recommendedName>
    <alternativeName>
        <fullName evidence="8">HSP70</fullName>
    </alternativeName>
    <alternativeName>
        <fullName evidence="8">Heat shock 70 kDa protein</fullName>
    </alternativeName>
    <alternativeName>
        <fullName evidence="8">Heat shock protein 70</fullName>
    </alternativeName>
</protein>
<dbReference type="SUPFAM" id="SSF100920">
    <property type="entry name" value="Heat shock protein 70kD (HSP70), peptide-binding domain"/>
    <property type="match status" value="1"/>
</dbReference>
<dbReference type="InterPro" id="IPR012725">
    <property type="entry name" value="Chaperone_DnaK"/>
</dbReference>
<feature type="modified residue" description="Phosphothreonine; by autocatalysis" evidence="8">
    <location>
        <position position="197"/>
    </location>
</feature>
<dbReference type="Gene3D" id="1.20.1270.10">
    <property type="match status" value="1"/>
</dbReference>
<name>A0A3M0MDR3_9RHOB</name>
<dbReference type="AlphaFoldDB" id="A0A3M0MDR3"/>
<dbReference type="Gene3D" id="2.60.34.10">
    <property type="entry name" value="Substrate Binding Domain Of DNAk, Chain A, domain 1"/>
    <property type="match status" value="1"/>
</dbReference>
<dbReference type="SUPFAM" id="SSF100934">
    <property type="entry name" value="Heat shock protein 70kD (HSP70), C-terminal subdomain"/>
    <property type="match status" value="1"/>
</dbReference>
<evidence type="ECO:0000256" key="1">
    <source>
        <dbReference type="ARBA" id="ARBA00007381"/>
    </source>
</evidence>
<keyword evidence="5 8" id="KW-0067">ATP-binding</keyword>
<dbReference type="Pfam" id="PF00012">
    <property type="entry name" value="HSP70"/>
    <property type="match status" value="1"/>
</dbReference>
<keyword evidence="13" id="KW-1185">Reference proteome</keyword>
<sequence>MSKVIGIDLGTTNSCVAIMDGSQPKVIENSEGARTTPSIVGFTDGERLVGQSAKRQAVTNPTNTVFAVKRLIGRRIGDEAVEKDKKLVPYSIVDGGNGDAWVEVKGENYSPAQVSAMILQKMKETAESYLGEDVTQAVITVPAYFNDAQRQATKDAGKIAGLEVLRIINEPTAAALAYGLDKKDSKTIAVYDLGGGTFDITILEIDDGLFEVKSTNGDTFLGGEDFDMRIVNYLADEFRKEHGVDLTKDKMALQRLKEAAEKAKIELSSSSQTEINQPFISMDKDSGTPLHMVMKLTRAKLESLVGDLIKRTMKPVQEALKDAGVSKSDIDEVVLVGGMTRMPKVFQEVTDFFGKEPHKGVNPDEVVALGAAIQAGVLQGDVKDVVLLDVTPLSLGIETLGGVFTRLIDRNTTIPTKKSQIFSTAEDNQNAVTIRVFQGEREMAADNKLLGQFNLEDIPPAPRGMPQIEVTFDIDANGIVSVSARDKGTGKEQNITIQASGGLSDEDIERMVKDAEANAEADKGRRELVEAKNQAESLIHSTKKSLEEHGDKVDESTVEAIELAIGALEEAVKSDDAGKIKSGIQNVMDASMKLGEAIYKAQQDGADGDGGSSDDEPRAADEDIVDADFEDLGEDKKRG</sequence>
<organism evidence="12 13">
    <name type="scientific">Paracoccus alkanivorans</name>
    <dbReference type="NCBI Taxonomy" id="2116655"/>
    <lineage>
        <taxon>Bacteria</taxon>
        <taxon>Pseudomonadati</taxon>
        <taxon>Pseudomonadota</taxon>
        <taxon>Alphaproteobacteria</taxon>
        <taxon>Rhodobacterales</taxon>
        <taxon>Paracoccaceae</taxon>
        <taxon>Paracoccus</taxon>
    </lineage>
</organism>
<feature type="coiled-coil region" evidence="10">
    <location>
        <begin position="246"/>
        <end position="273"/>
    </location>
</feature>
<dbReference type="NCBIfam" id="NF001413">
    <property type="entry name" value="PRK00290.1"/>
    <property type="match status" value="1"/>
</dbReference>
<dbReference type="InterPro" id="IPR043129">
    <property type="entry name" value="ATPase_NBD"/>
</dbReference>
<feature type="region of interest" description="Disordered" evidence="11">
    <location>
        <begin position="599"/>
        <end position="639"/>
    </location>
</feature>
<dbReference type="PANTHER" id="PTHR19375">
    <property type="entry name" value="HEAT SHOCK PROTEIN 70KDA"/>
    <property type="match status" value="1"/>
</dbReference>
<dbReference type="FunFam" id="2.60.34.10:FF:000014">
    <property type="entry name" value="Chaperone protein DnaK HSP70"/>
    <property type="match status" value="1"/>
</dbReference>
<dbReference type="PRINTS" id="PR00301">
    <property type="entry name" value="HEATSHOCK70"/>
</dbReference>
<dbReference type="Gene3D" id="3.30.420.40">
    <property type="match status" value="2"/>
</dbReference>
<evidence type="ECO:0000256" key="3">
    <source>
        <dbReference type="ARBA" id="ARBA00022553"/>
    </source>
</evidence>
<keyword evidence="6 8" id="KW-0346">Stress response</keyword>
<dbReference type="GO" id="GO:0051082">
    <property type="term" value="F:unfolded protein binding"/>
    <property type="evidence" value="ECO:0007669"/>
    <property type="project" value="InterPro"/>
</dbReference>
<dbReference type="InterPro" id="IPR029048">
    <property type="entry name" value="HSP70_C_sf"/>
</dbReference>
<evidence type="ECO:0000256" key="6">
    <source>
        <dbReference type="ARBA" id="ARBA00023016"/>
    </source>
</evidence>
<evidence type="ECO:0000256" key="10">
    <source>
        <dbReference type="SAM" id="Coils"/>
    </source>
</evidence>
<evidence type="ECO:0000313" key="12">
    <source>
        <dbReference type="EMBL" id="RMC35485.1"/>
    </source>
</evidence>
<dbReference type="RefSeq" id="WP_122112108.1">
    <property type="nucleotide sequence ID" value="NZ_QOKZ01000003.1"/>
</dbReference>
<dbReference type="EMBL" id="QOKZ01000003">
    <property type="protein sequence ID" value="RMC35485.1"/>
    <property type="molecule type" value="Genomic_DNA"/>
</dbReference>
<keyword evidence="7 8" id="KW-0143">Chaperone</keyword>
<evidence type="ECO:0000256" key="7">
    <source>
        <dbReference type="ARBA" id="ARBA00023186"/>
    </source>
</evidence>
<dbReference type="HAMAP" id="MF_00332">
    <property type="entry name" value="DnaK"/>
    <property type="match status" value="1"/>
</dbReference>
<evidence type="ECO:0000256" key="11">
    <source>
        <dbReference type="SAM" id="MobiDB-lite"/>
    </source>
</evidence>
<dbReference type="InterPro" id="IPR018181">
    <property type="entry name" value="Heat_shock_70_CS"/>
</dbReference>
<evidence type="ECO:0000256" key="5">
    <source>
        <dbReference type="ARBA" id="ARBA00022840"/>
    </source>
</evidence>
<gene>
    <name evidence="8" type="primary">dnaK</name>
    <name evidence="12" type="ORF">C9E81_09640</name>
</gene>
<proteinExistence type="evidence at transcript level"/>
<keyword evidence="3 8" id="KW-0597">Phosphoprotein</keyword>
<reference evidence="12 13" key="1">
    <citation type="submission" date="2018-07" db="EMBL/GenBank/DDBJ databases">
        <authorList>
            <person name="Zhang Y."/>
            <person name="Wang L."/>
            <person name="Ma S."/>
        </authorList>
    </citation>
    <scope>NUCLEOTIDE SEQUENCE [LARGE SCALE GENOMIC DNA]</scope>
    <source>
        <strain evidence="12 13">4-2</strain>
    </source>
</reference>
<dbReference type="PROSITE" id="PS01036">
    <property type="entry name" value="HSP70_3"/>
    <property type="match status" value="1"/>
</dbReference>
<comment type="similarity">
    <text evidence="1 8 9">Belongs to the heat shock protein 70 family.</text>
</comment>
<dbReference type="OrthoDB" id="9766019at2"/>